<keyword evidence="2" id="KW-1185">Reference proteome</keyword>
<sequence>MYSSLYRISSLFPYFVVCNASPSFLVKLKSHVVPVKLFFIGSLLFRSLSFPVFISICFPFSEKNEPTGTASPQQPWNSGPKKKYWSSYCSTNTTKTTFRAMIIDDWPRFVLDRRNPASACQRRQATQRMPIELINTRRGPKPGYYVSTSIWNELEDKTAKETGGPSEDSSTKHIITSVLEYVTVRN</sequence>
<evidence type="ECO:0000313" key="1">
    <source>
        <dbReference type="EMBL" id="EFO88040.1"/>
    </source>
</evidence>
<dbReference type="EMBL" id="DS268539">
    <property type="protein sequence ID" value="EFO88040.1"/>
    <property type="molecule type" value="Genomic_DNA"/>
</dbReference>
<name>E3N6C0_CAERE</name>
<dbReference type="Proteomes" id="UP000008281">
    <property type="component" value="Unassembled WGS sequence"/>
</dbReference>
<dbReference type="InParanoid" id="E3N6C0"/>
<evidence type="ECO:0000313" key="2">
    <source>
        <dbReference type="Proteomes" id="UP000008281"/>
    </source>
</evidence>
<dbReference type="AlphaFoldDB" id="E3N6C0"/>
<accession>E3N6C0</accession>
<gene>
    <name evidence="1" type="ORF">CRE_05125</name>
</gene>
<reference evidence="1" key="1">
    <citation type="submission" date="2007-07" db="EMBL/GenBank/DDBJ databases">
        <title>PCAP assembly of the Caenorhabditis remanei genome.</title>
        <authorList>
            <consortium name="The Caenorhabditis remanei Sequencing Consortium"/>
            <person name="Wilson R.K."/>
        </authorList>
    </citation>
    <scope>NUCLEOTIDE SEQUENCE [LARGE SCALE GENOMIC DNA]</scope>
    <source>
        <strain evidence="1">PB4641</strain>
    </source>
</reference>
<proteinExistence type="predicted"/>
<organism evidence="2">
    <name type="scientific">Caenorhabditis remanei</name>
    <name type="common">Caenorhabditis vulgaris</name>
    <dbReference type="NCBI Taxonomy" id="31234"/>
    <lineage>
        <taxon>Eukaryota</taxon>
        <taxon>Metazoa</taxon>
        <taxon>Ecdysozoa</taxon>
        <taxon>Nematoda</taxon>
        <taxon>Chromadorea</taxon>
        <taxon>Rhabditida</taxon>
        <taxon>Rhabditina</taxon>
        <taxon>Rhabditomorpha</taxon>
        <taxon>Rhabditoidea</taxon>
        <taxon>Rhabditidae</taxon>
        <taxon>Peloderinae</taxon>
        <taxon>Caenorhabditis</taxon>
    </lineage>
</organism>
<protein>
    <submittedName>
        <fullName evidence="1">Uncharacterized protein</fullName>
    </submittedName>
</protein>
<dbReference type="HOGENOM" id="CLU_1455715_0_0_1"/>